<keyword evidence="2" id="KW-0677">Repeat</keyword>
<dbReference type="InterPro" id="IPR011004">
    <property type="entry name" value="Trimer_LpxA-like_sf"/>
</dbReference>
<dbReference type="Proteomes" id="UP000559885">
    <property type="component" value="Unassembled WGS sequence"/>
</dbReference>
<dbReference type="PANTHER" id="PTHR43300">
    <property type="entry name" value="ACETYLTRANSFERASE"/>
    <property type="match status" value="1"/>
</dbReference>
<protein>
    <submittedName>
        <fullName evidence="5">Acetyltransferase</fullName>
    </submittedName>
</protein>
<organism evidence="5 6">
    <name type="scientific">Listeria aquatica</name>
    <dbReference type="NCBI Taxonomy" id="1494960"/>
    <lineage>
        <taxon>Bacteria</taxon>
        <taxon>Bacillati</taxon>
        <taxon>Bacillota</taxon>
        <taxon>Bacilli</taxon>
        <taxon>Bacillales</taxon>
        <taxon>Listeriaceae</taxon>
        <taxon>Listeria</taxon>
    </lineage>
</organism>
<comment type="caution">
    <text evidence="5">The sequence shown here is derived from an EMBL/GenBank/DDBJ whole genome shotgun (WGS) entry which is preliminary data.</text>
</comment>
<accession>A0A841ZJN5</accession>
<name>A0A841ZJN5_9LIST</name>
<dbReference type="SUPFAM" id="SSF51161">
    <property type="entry name" value="Trimeric LpxA-like enzymes"/>
    <property type="match status" value="1"/>
</dbReference>
<dbReference type="NCBIfam" id="TIGR03570">
    <property type="entry name" value="NeuD_NnaD"/>
    <property type="match status" value="1"/>
</dbReference>
<proteinExistence type="predicted"/>
<dbReference type="PROSITE" id="PS00101">
    <property type="entry name" value="HEXAPEP_TRANSFERASES"/>
    <property type="match status" value="1"/>
</dbReference>
<dbReference type="InterPro" id="IPR041561">
    <property type="entry name" value="PglD_N"/>
</dbReference>
<dbReference type="Gene3D" id="3.40.50.20">
    <property type="match status" value="1"/>
</dbReference>
<feature type="domain" description="PglD N-terminal" evidence="4">
    <location>
        <begin position="8"/>
        <end position="84"/>
    </location>
</feature>
<keyword evidence="1 5" id="KW-0808">Transferase</keyword>
<gene>
    <name evidence="5" type="ORF">HB912_01315</name>
</gene>
<feature type="binding site" evidence="3">
    <location>
        <position position="73"/>
    </location>
    <ligand>
        <name>substrate</name>
    </ligand>
</feature>
<evidence type="ECO:0000313" key="5">
    <source>
        <dbReference type="EMBL" id="MBC1520283.1"/>
    </source>
</evidence>
<dbReference type="CDD" id="cd03360">
    <property type="entry name" value="LbH_AT_putative"/>
    <property type="match status" value="1"/>
</dbReference>
<evidence type="ECO:0000256" key="1">
    <source>
        <dbReference type="ARBA" id="ARBA00022679"/>
    </source>
</evidence>
<evidence type="ECO:0000259" key="4">
    <source>
        <dbReference type="Pfam" id="PF17836"/>
    </source>
</evidence>
<dbReference type="InterPro" id="IPR050179">
    <property type="entry name" value="Trans_hexapeptide_repeat"/>
</dbReference>
<evidence type="ECO:0000256" key="3">
    <source>
        <dbReference type="PIRSR" id="PIRSR620019-2"/>
    </source>
</evidence>
<evidence type="ECO:0000313" key="6">
    <source>
        <dbReference type="Proteomes" id="UP000559885"/>
    </source>
</evidence>
<dbReference type="PANTHER" id="PTHR43300:SF7">
    <property type="entry name" value="UDP-N-ACETYLBACILLOSAMINE N-ACETYLTRANSFERASE"/>
    <property type="match status" value="1"/>
</dbReference>
<dbReference type="AlphaFoldDB" id="A0A841ZJN5"/>
<dbReference type="Gene3D" id="2.160.10.10">
    <property type="entry name" value="Hexapeptide repeat proteins"/>
    <property type="match status" value="1"/>
</dbReference>
<evidence type="ECO:0000256" key="2">
    <source>
        <dbReference type="ARBA" id="ARBA00022737"/>
    </source>
</evidence>
<sequence length="232" mass="25613">MDMTPKGIVIIGSGSQGRMLQNLFKQYKLGYQFLGFLDDQHQKYEHNGQFFEAPIDYYQELLEDDVHFFLAIGNVEDRMKIASHLKIPTEKYAIIVHPKAYVDPTVELSHGVYVSAHASIMHDVTIGEHTSIQSGAVVEYESRLNSFVNISPRATLCGNVQIADQVFIGAGATIIQGLTVAEKSIVGAGAAVIRDVPENHLALGVPAKNNMRLRSPNLYVTSRMDLGAQLEK</sequence>
<dbReference type="GO" id="GO:0016740">
    <property type="term" value="F:transferase activity"/>
    <property type="evidence" value="ECO:0007669"/>
    <property type="project" value="UniProtKB-KW"/>
</dbReference>
<dbReference type="InterPro" id="IPR020019">
    <property type="entry name" value="AcTrfase_PglD-like"/>
</dbReference>
<dbReference type="InterPro" id="IPR018357">
    <property type="entry name" value="Hexapep_transf_CS"/>
</dbReference>
<dbReference type="Pfam" id="PF17836">
    <property type="entry name" value="PglD_N"/>
    <property type="match status" value="1"/>
</dbReference>
<dbReference type="EMBL" id="JAARRM010000001">
    <property type="protein sequence ID" value="MBC1520283.1"/>
    <property type="molecule type" value="Genomic_DNA"/>
</dbReference>
<reference evidence="5 6" key="1">
    <citation type="submission" date="2020-03" db="EMBL/GenBank/DDBJ databases">
        <title>Soil Listeria distribution.</title>
        <authorList>
            <person name="Liao J."/>
            <person name="Wiedmann M."/>
        </authorList>
    </citation>
    <scope>NUCLEOTIDE SEQUENCE [LARGE SCALE GENOMIC DNA]</scope>
    <source>
        <strain evidence="5 6">FSL L7-1507</strain>
    </source>
</reference>